<evidence type="ECO:0000256" key="13">
    <source>
        <dbReference type="ARBA" id="ARBA00025614"/>
    </source>
</evidence>
<dbReference type="GO" id="GO:0046933">
    <property type="term" value="F:proton-transporting ATP synthase activity, rotational mechanism"/>
    <property type="evidence" value="ECO:0007669"/>
    <property type="project" value="UniProtKB-UniRule"/>
</dbReference>
<keyword evidence="6 15" id="KW-0812">Transmembrane</keyword>
<dbReference type="InterPro" id="IPR002146">
    <property type="entry name" value="ATP_synth_b/b'su_bac/chlpt"/>
</dbReference>
<keyword evidence="8 15" id="KW-1133">Transmembrane helix</keyword>
<dbReference type="PANTHER" id="PTHR33445:SF1">
    <property type="entry name" value="ATP SYNTHASE SUBUNIT B"/>
    <property type="match status" value="1"/>
</dbReference>
<dbReference type="GO" id="GO:0046961">
    <property type="term" value="F:proton-transporting ATPase activity, rotational mechanism"/>
    <property type="evidence" value="ECO:0007669"/>
    <property type="project" value="TreeGrafter"/>
</dbReference>
<gene>
    <name evidence="15" type="primary">atpF</name>
    <name evidence="18" type="ORF">E4O86_08240</name>
</gene>
<comment type="caution">
    <text evidence="18">The sequence shown here is derived from an EMBL/GenBank/DDBJ whole genome shotgun (WGS) entry which is preliminary data.</text>
</comment>
<evidence type="ECO:0000256" key="1">
    <source>
        <dbReference type="ARBA" id="ARBA00004377"/>
    </source>
</evidence>
<accession>A0A964T3H7</accession>
<dbReference type="GO" id="GO:0045259">
    <property type="term" value="C:proton-transporting ATP synthase complex"/>
    <property type="evidence" value="ECO:0007669"/>
    <property type="project" value="UniProtKB-KW"/>
</dbReference>
<dbReference type="InterPro" id="IPR050059">
    <property type="entry name" value="ATP_synthase_B_chain"/>
</dbReference>
<evidence type="ECO:0000256" key="4">
    <source>
        <dbReference type="ARBA" id="ARBA00022475"/>
    </source>
</evidence>
<reference evidence="18" key="1">
    <citation type="submission" date="2019-03" db="EMBL/GenBank/DDBJ databases">
        <title>Afifella sp. nov., isolated from activated sludge.</title>
        <authorList>
            <person name="Li Q."/>
            <person name="Liu Y."/>
        </authorList>
    </citation>
    <scope>NUCLEOTIDE SEQUENCE</scope>
    <source>
        <strain evidence="18">L72</strain>
    </source>
</reference>
<dbReference type="OrthoDB" id="8479836at2"/>
<protein>
    <recommendedName>
        <fullName evidence="15">ATP synthase subunit b</fullName>
    </recommendedName>
    <alternativeName>
        <fullName evidence="15">ATP synthase F(0) sector subunit b</fullName>
    </alternativeName>
    <alternativeName>
        <fullName evidence="15">ATPase subunit I</fullName>
    </alternativeName>
    <alternativeName>
        <fullName evidence="15">F-type ATPase subunit b</fullName>
        <shortName evidence="15">F-ATPase subunit b</shortName>
    </alternativeName>
</protein>
<name>A0A964T3H7_9HYPH</name>
<keyword evidence="17" id="KW-0175">Coiled coil</keyword>
<evidence type="ECO:0000256" key="9">
    <source>
        <dbReference type="ARBA" id="ARBA00023065"/>
    </source>
</evidence>
<feature type="transmembrane region" description="Helical" evidence="15">
    <location>
        <begin position="6"/>
        <end position="25"/>
    </location>
</feature>
<keyword evidence="3 15" id="KW-0813">Transport</keyword>
<evidence type="ECO:0000256" key="10">
    <source>
        <dbReference type="ARBA" id="ARBA00023136"/>
    </source>
</evidence>
<evidence type="ECO:0000313" key="18">
    <source>
        <dbReference type="EMBL" id="MYZ47700.1"/>
    </source>
</evidence>
<keyword evidence="5 15" id="KW-0138">CF(0)</keyword>
<evidence type="ECO:0000256" key="8">
    <source>
        <dbReference type="ARBA" id="ARBA00022989"/>
    </source>
</evidence>
<comment type="subunit">
    <text evidence="14 15">F-type ATPases have 2 components, F(1) - the catalytic core - and F(0) - the membrane proton channel. F(1) has five subunits: alpha(3), beta(3), gamma(1), delta(1), epsilon(1). F(0) has three main subunits: a(1), b(2) and c(10-14). The alpha and beta chains form an alternating ring which encloses part of the gamma chain. F(1) is attached to F(0) by a central stalk formed by the gamma and epsilon chains, while a peripheral stalk is formed by the delta and b chains.</text>
</comment>
<evidence type="ECO:0000313" key="19">
    <source>
        <dbReference type="Proteomes" id="UP000773614"/>
    </source>
</evidence>
<dbReference type="CDD" id="cd06503">
    <property type="entry name" value="ATP-synt_Fo_b"/>
    <property type="match status" value="1"/>
</dbReference>
<keyword evidence="10 15" id="KW-0472">Membrane</keyword>
<evidence type="ECO:0000256" key="6">
    <source>
        <dbReference type="ARBA" id="ARBA00022692"/>
    </source>
</evidence>
<keyword evidence="7 15" id="KW-0375">Hydrogen ion transport</keyword>
<evidence type="ECO:0000256" key="17">
    <source>
        <dbReference type="SAM" id="Coils"/>
    </source>
</evidence>
<comment type="function">
    <text evidence="13">Component of the F(0) channel, it forms part of the peripheral stalk, linking F(1) to F(0). The b'-subunit is a diverged and duplicated form of b found in plants and photosynthetic bacteria.</text>
</comment>
<evidence type="ECO:0000256" key="5">
    <source>
        <dbReference type="ARBA" id="ARBA00022547"/>
    </source>
</evidence>
<dbReference type="Proteomes" id="UP000773614">
    <property type="component" value="Unassembled WGS sequence"/>
</dbReference>
<dbReference type="HAMAP" id="MF_01398">
    <property type="entry name" value="ATP_synth_b_bprime"/>
    <property type="match status" value="1"/>
</dbReference>
<comment type="subcellular location">
    <subcellularLocation>
        <location evidence="1">Cell inner membrane</location>
        <topology evidence="1">Single-pass membrane protein</topology>
    </subcellularLocation>
    <subcellularLocation>
        <location evidence="15">Cell membrane</location>
        <topology evidence="15">Single-pass membrane protein</topology>
    </subcellularLocation>
</comment>
<feature type="coiled-coil region" evidence="17">
    <location>
        <begin position="35"/>
        <end position="91"/>
    </location>
</feature>
<evidence type="ECO:0000256" key="16">
    <source>
        <dbReference type="RuleBase" id="RU003848"/>
    </source>
</evidence>
<keyword evidence="9 15" id="KW-0406">Ion transport</keyword>
<evidence type="ECO:0000256" key="12">
    <source>
        <dbReference type="ARBA" id="ARBA00025198"/>
    </source>
</evidence>
<sequence>MNATEWATFWAFMAFVVFLGILVYMKVPGKIAAWLDQRSERIRRDLEEARRLREEAQALLAEYQRRRQEAEEEAEAIVDQARREAEAIRVDAEQRMGEYIERRTRIVEQRIAQAEVQAVAEVRGRAVDVAAAAASSILAEKGAGDVGQRLVEQSIGQVRSNLN</sequence>
<organism evidence="18 19">
    <name type="scientific">Propylenella binzhouense</name>
    <dbReference type="NCBI Taxonomy" id="2555902"/>
    <lineage>
        <taxon>Bacteria</taxon>
        <taxon>Pseudomonadati</taxon>
        <taxon>Pseudomonadota</taxon>
        <taxon>Alphaproteobacteria</taxon>
        <taxon>Hyphomicrobiales</taxon>
        <taxon>Propylenellaceae</taxon>
        <taxon>Propylenella</taxon>
    </lineage>
</organism>
<evidence type="ECO:0000256" key="11">
    <source>
        <dbReference type="ARBA" id="ARBA00023310"/>
    </source>
</evidence>
<keyword evidence="4 15" id="KW-1003">Cell membrane</keyword>
<dbReference type="GO" id="GO:0005886">
    <property type="term" value="C:plasma membrane"/>
    <property type="evidence" value="ECO:0007669"/>
    <property type="project" value="UniProtKB-SubCell"/>
</dbReference>
<keyword evidence="19" id="KW-1185">Reference proteome</keyword>
<proteinExistence type="inferred from homology"/>
<dbReference type="Pfam" id="PF00430">
    <property type="entry name" value="ATP-synt_B"/>
    <property type="match status" value="1"/>
</dbReference>
<comment type="function">
    <text evidence="12 15">F(1)F(0) ATP synthase produces ATP from ADP in the presence of a proton or sodium gradient. F-type ATPases consist of two structural domains, F(1) containing the extramembraneous catalytic core and F(0) containing the membrane proton channel, linked together by a central stalk and a peripheral stalk. During catalysis, ATP synthesis in the catalytic domain of F(1) is coupled via a rotary mechanism of the central stalk subunits to proton translocation.</text>
</comment>
<dbReference type="PANTHER" id="PTHR33445">
    <property type="entry name" value="ATP SYNTHASE SUBUNIT B', CHLOROPLASTIC"/>
    <property type="match status" value="1"/>
</dbReference>
<evidence type="ECO:0000256" key="14">
    <source>
        <dbReference type="ARBA" id="ARBA00025830"/>
    </source>
</evidence>
<dbReference type="AlphaFoldDB" id="A0A964T3H7"/>
<comment type="similarity">
    <text evidence="2 15 16">Belongs to the ATPase B chain family.</text>
</comment>
<evidence type="ECO:0000256" key="3">
    <source>
        <dbReference type="ARBA" id="ARBA00022448"/>
    </source>
</evidence>
<evidence type="ECO:0000256" key="7">
    <source>
        <dbReference type="ARBA" id="ARBA00022781"/>
    </source>
</evidence>
<dbReference type="EMBL" id="SPKJ01000019">
    <property type="protein sequence ID" value="MYZ47700.1"/>
    <property type="molecule type" value="Genomic_DNA"/>
</dbReference>
<evidence type="ECO:0000256" key="2">
    <source>
        <dbReference type="ARBA" id="ARBA00005513"/>
    </source>
</evidence>
<evidence type="ECO:0000256" key="15">
    <source>
        <dbReference type="HAMAP-Rule" id="MF_01398"/>
    </source>
</evidence>
<keyword evidence="11 15" id="KW-0066">ATP synthesis</keyword>